<evidence type="ECO:0000313" key="3">
    <source>
        <dbReference type="EMBL" id="HGB14301.1"/>
    </source>
</evidence>
<dbReference type="Gene3D" id="3.40.50.300">
    <property type="entry name" value="P-loop containing nucleotide triphosphate hydrolases"/>
    <property type="match status" value="1"/>
</dbReference>
<dbReference type="InterPro" id="IPR003593">
    <property type="entry name" value="AAA+_ATPase"/>
</dbReference>
<reference evidence="3" key="1">
    <citation type="journal article" date="2020" name="mSystems">
        <title>Genome- and Community-Level Interaction Insights into Carbon Utilization and Element Cycling Functions of Hydrothermarchaeota in Hydrothermal Sediment.</title>
        <authorList>
            <person name="Zhou Z."/>
            <person name="Liu Y."/>
            <person name="Xu W."/>
            <person name="Pan J."/>
            <person name="Luo Z.H."/>
            <person name="Li M."/>
        </authorList>
    </citation>
    <scope>NUCLEOTIDE SEQUENCE [LARGE SCALE GENOMIC DNA]</scope>
    <source>
        <strain evidence="3">SpSt-776</strain>
    </source>
</reference>
<protein>
    <recommendedName>
        <fullName evidence="2">AAA+ ATPase domain-containing protein</fullName>
    </recommendedName>
</protein>
<evidence type="ECO:0000256" key="1">
    <source>
        <dbReference type="SAM" id="MobiDB-lite"/>
    </source>
</evidence>
<gene>
    <name evidence="3" type="ORF">ENV62_03555</name>
</gene>
<accession>A0A7C3SID0</accession>
<sequence length="438" mass="50027">MKADQAGKVREQENLPSLPDRPLPQSLQELGVPEIFLANLTLKHCFYLDVFYLADLADRIKLSVTVLNQLLDYLRKERYVEVRGPDPLKPAANPLSLANRLALTEGGKRRAAHLLEYDAYVGPAPVSLGDYWQQVSRQSLRLTRVTPARLQQAFQGLVLAPDLLEQLGPATASGKPLFLYGPPGNGKTTIALRLGQIWDDAILVPYALYVEGNVIRVFDEISHQPHGPAGGVREAADRRWVRCRRPTVIVGGELTLGMLDLSYNPTLKFYEAPLQLKANNGLFIVDDFGRQQVSPQELLNRWIIPLENRQDFLCLHTGQKFAIPFDQFLVFATNLEPRTLVDEAFLRRIRSKVKMDHVNREQFVEIFRLMCQQYRLEYDPEAVNYLLDTYYPDGSRPLDACHPRDLLDQILDYCNFHQLSPRLTKENLDRACRVYFVD</sequence>
<feature type="region of interest" description="Disordered" evidence="1">
    <location>
        <begin position="1"/>
        <end position="22"/>
    </location>
</feature>
<evidence type="ECO:0000259" key="2">
    <source>
        <dbReference type="SMART" id="SM00382"/>
    </source>
</evidence>
<dbReference type="EMBL" id="DTHB01000027">
    <property type="protein sequence ID" value="HGB14301.1"/>
    <property type="molecule type" value="Genomic_DNA"/>
</dbReference>
<dbReference type="AlphaFoldDB" id="A0A7C3SID0"/>
<comment type="caution">
    <text evidence="3">The sequence shown here is derived from an EMBL/GenBank/DDBJ whole genome shotgun (WGS) entry which is preliminary data.</text>
</comment>
<name>A0A7C3SID0_9BACT</name>
<dbReference type="SUPFAM" id="SSF52540">
    <property type="entry name" value="P-loop containing nucleoside triphosphate hydrolases"/>
    <property type="match status" value="1"/>
</dbReference>
<organism evidence="3">
    <name type="scientific">Desulfobacca acetoxidans</name>
    <dbReference type="NCBI Taxonomy" id="60893"/>
    <lineage>
        <taxon>Bacteria</taxon>
        <taxon>Pseudomonadati</taxon>
        <taxon>Thermodesulfobacteriota</taxon>
        <taxon>Desulfobaccia</taxon>
        <taxon>Desulfobaccales</taxon>
        <taxon>Desulfobaccaceae</taxon>
        <taxon>Desulfobacca</taxon>
    </lineage>
</organism>
<proteinExistence type="predicted"/>
<feature type="domain" description="AAA+ ATPase" evidence="2">
    <location>
        <begin position="173"/>
        <end position="361"/>
    </location>
</feature>
<dbReference type="InterPro" id="IPR027417">
    <property type="entry name" value="P-loop_NTPase"/>
</dbReference>
<dbReference type="SMART" id="SM00382">
    <property type="entry name" value="AAA"/>
    <property type="match status" value="1"/>
</dbReference>
<feature type="compositionally biased region" description="Basic and acidic residues" evidence="1">
    <location>
        <begin position="1"/>
        <end position="13"/>
    </location>
</feature>